<protein>
    <submittedName>
        <fullName evidence="2">Flagellar protein FlaG</fullName>
    </submittedName>
</protein>
<dbReference type="EMBL" id="CP137892">
    <property type="protein sequence ID" value="WPC06588.1"/>
    <property type="molecule type" value="Genomic_DNA"/>
</dbReference>
<keyword evidence="2" id="KW-0966">Cell projection</keyword>
<dbReference type="InterPro" id="IPR035924">
    <property type="entry name" value="FlaG-like_sf"/>
</dbReference>
<dbReference type="InterPro" id="IPR005186">
    <property type="entry name" value="FlaG"/>
</dbReference>
<evidence type="ECO:0000256" key="1">
    <source>
        <dbReference type="SAM" id="MobiDB-lite"/>
    </source>
</evidence>
<evidence type="ECO:0000313" key="3">
    <source>
        <dbReference type="Proteomes" id="UP001305928"/>
    </source>
</evidence>
<dbReference type="Gene3D" id="3.30.160.170">
    <property type="entry name" value="FlaG-like"/>
    <property type="match status" value="1"/>
</dbReference>
<dbReference type="Proteomes" id="UP001305928">
    <property type="component" value="Chromosome"/>
</dbReference>
<proteinExistence type="predicted"/>
<dbReference type="Pfam" id="PF03646">
    <property type="entry name" value="FlaG"/>
    <property type="match status" value="1"/>
</dbReference>
<feature type="region of interest" description="Disordered" evidence="1">
    <location>
        <begin position="20"/>
        <end position="60"/>
    </location>
</feature>
<organism evidence="2 3">
    <name type="scientific">Pseudomonas benzenivorans</name>
    <dbReference type="NCBI Taxonomy" id="556533"/>
    <lineage>
        <taxon>Bacteria</taxon>
        <taxon>Pseudomonadati</taxon>
        <taxon>Pseudomonadota</taxon>
        <taxon>Gammaproteobacteria</taxon>
        <taxon>Pseudomonadales</taxon>
        <taxon>Pseudomonadaceae</taxon>
        <taxon>Pseudomonas</taxon>
    </lineage>
</organism>
<dbReference type="PANTHER" id="PTHR37166:SF1">
    <property type="entry name" value="PROTEIN FLAG"/>
    <property type="match status" value="1"/>
</dbReference>
<reference evidence="2 3" key="1">
    <citation type="submission" date="2023-11" db="EMBL/GenBank/DDBJ databases">
        <title>Complete genome of Pseudomonas benzenivorans BA3361.</title>
        <authorList>
            <person name="Shin S.Y."/>
            <person name="Song J."/>
            <person name="Kang H."/>
        </authorList>
    </citation>
    <scope>NUCLEOTIDE SEQUENCE [LARGE SCALE GENOMIC DNA]</scope>
    <source>
        <strain evidence="2 3">HNIBRBA3361</strain>
    </source>
</reference>
<dbReference type="SUPFAM" id="SSF160214">
    <property type="entry name" value="FlaG-like"/>
    <property type="match status" value="1"/>
</dbReference>
<sequence>MDINGLKGISPVFTAERVMRSEAPAAARDSSAERQPVPSSAGQSAAALSPTAESQRQPVEEAVSSIKQFAQSIQRNLDFDLDDSTGRVVVRVTDGVSGEVIRQIPSEEALRLAERLDEARSLLFKAEA</sequence>
<keyword evidence="2" id="KW-0282">Flagellum</keyword>
<name>A0ABZ0PZE3_9PSED</name>
<keyword evidence="3" id="KW-1185">Reference proteome</keyword>
<accession>A0ABZ0PZE3</accession>
<keyword evidence="2" id="KW-0969">Cilium</keyword>
<dbReference type="PANTHER" id="PTHR37166">
    <property type="entry name" value="PROTEIN FLAG"/>
    <property type="match status" value="1"/>
</dbReference>
<evidence type="ECO:0000313" key="2">
    <source>
        <dbReference type="EMBL" id="WPC06588.1"/>
    </source>
</evidence>
<gene>
    <name evidence="2" type="ORF">SBP02_07500</name>
</gene>